<keyword evidence="6" id="KW-0676">Redox-active center</keyword>
<keyword evidence="3" id="KW-0285">Flavoprotein</keyword>
<dbReference type="PANTHER" id="PTHR43429">
    <property type="entry name" value="PYRIDINE NUCLEOTIDE-DISULFIDE OXIDOREDUCTASE DOMAIN-CONTAINING"/>
    <property type="match status" value="1"/>
</dbReference>
<evidence type="ECO:0000256" key="3">
    <source>
        <dbReference type="ARBA" id="ARBA00022630"/>
    </source>
</evidence>
<dbReference type="Gene3D" id="3.50.50.60">
    <property type="entry name" value="FAD/NAD(P)-binding domain"/>
    <property type="match status" value="2"/>
</dbReference>
<keyword evidence="12" id="KW-1185">Reference proteome</keyword>
<evidence type="ECO:0000313" key="10">
    <source>
        <dbReference type="EMBL" id="SQB04128.1"/>
    </source>
</evidence>
<dbReference type="Proteomes" id="UP000251853">
    <property type="component" value="Unassembled WGS sequence"/>
</dbReference>
<organism evidence="9 11">
    <name type="scientific">Enterocloster clostridioformis</name>
    <dbReference type="NCBI Taxonomy" id="1531"/>
    <lineage>
        <taxon>Bacteria</taxon>
        <taxon>Bacillati</taxon>
        <taxon>Bacillota</taxon>
        <taxon>Clostridia</taxon>
        <taxon>Lachnospirales</taxon>
        <taxon>Lachnospiraceae</taxon>
        <taxon>Enterocloster</taxon>
    </lineage>
</organism>
<reference evidence="9 11" key="1">
    <citation type="submission" date="2015-09" db="EMBL/GenBank/DDBJ databases">
        <authorList>
            <consortium name="Pathogen Informatics"/>
        </authorList>
    </citation>
    <scope>NUCLEOTIDE SEQUENCE [LARGE SCALE GENOMIC DNA]</scope>
    <source>
        <strain evidence="9 11">2789STDY5834865</strain>
    </source>
</reference>
<evidence type="ECO:0000313" key="11">
    <source>
        <dbReference type="Proteomes" id="UP000095512"/>
    </source>
</evidence>
<dbReference type="InterPro" id="IPR023753">
    <property type="entry name" value="FAD/NAD-binding_dom"/>
</dbReference>
<evidence type="ECO:0000259" key="7">
    <source>
        <dbReference type="Pfam" id="PF02852"/>
    </source>
</evidence>
<dbReference type="SUPFAM" id="SSF51905">
    <property type="entry name" value="FAD/NAD(P)-binding domain"/>
    <property type="match status" value="1"/>
</dbReference>
<evidence type="ECO:0000256" key="6">
    <source>
        <dbReference type="ARBA" id="ARBA00023284"/>
    </source>
</evidence>
<dbReference type="InterPro" id="IPR016156">
    <property type="entry name" value="FAD/NAD-linked_Rdtase_dimer_sf"/>
</dbReference>
<comment type="similarity">
    <text evidence="2">Belongs to the class-III pyridine nucleotide-disulfide oxidoreductase family.</text>
</comment>
<evidence type="ECO:0000313" key="12">
    <source>
        <dbReference type="Proteomes" id="UP000251853"/>
    </source>
</evidence>
<dbReference type="GO" id="GO:0016692">
    <property type="term" value="F:NADH peroxidase activity"/>
    <property type="evidence" value="ECO:0007669"/>
    <property type="project" value="UniProtKB-EC"/>
</dbReference>
<reference evidence="10 12" key="2">
    <citation type="submission" date="2018-06" db="EMBL/GenBank/DDBJ databases">
        <authorList>
            <consortium name="Pathogen Informatics"/>
            <person name="Doyle S."/>
        </authorList>
    </citation>
    <scope>NUCLEOTIDE SEQUENCE [LARGE SCALE GENOMIC DNA]</scope>
    <source>
        <strain evidence="10 12">NCTC11224</strain>
    </source>
</reference>
<dbReference type="InterPro" id="IPR036188">
    <property type="entry name" value="FAD/NAD-bd_sf"/>
</dbReference>
<dbReference type="EMBL" id="CZAB01000036">
    <property type="protein sequence ID" value="CUP49085.1"/>
    <property type="molecule type" value="Genomic_DNA"/>
</dbReference>
<dbReference type="RefSeq" id="WP_022200256.1">
    <property type="nucleotide sequence ID" value="NZ_CATYWZ010000077.1"/>
</dbReference>
<proteinExistence type="inferred from homology"/>
<evidence type="ECO:0000256" key="2">
    <source>
        <dbReference type="ARBA" id="ARBA00009130"/>
    </source>
</evidence>
<evidence type="ECO:0000256" key="5">
    <source>
        <dbReference type="ARBA" id="ARBA00023002"/>
    </source>
</evidence>
<evidence type="ECO:0000259" key="8">
    <source>
        <dbReference type="Pfam" id="PF07992"/>
    </source>
</evidence>
<evidence type="ECO:0000256" key="4">
    <source>
        <dbReference type="ARBA" id="ARBA00022827"/>
    </source>
</evidence>
<gene>
    <name evidence="9" type="primary">npr</name>
    <name evidence="9" type="ORF">ERS852480_03432</name>
    <name evidence="10" type="ORF">NCTC11224_00521</name>
</gene>
<name>A0A174NSS6_9FIRM</name>
<dbReference type="AlphaFoldDB" id="A0A174NSS6"/>
<dbReference type="EC" id="1.11.1.1" evidence="9"/>
<dbReference type="EMBL" id="UAVW01000001">
    <property type="protein sequence ID" value="SQB04128.1"/>
    <property type="molecule type" value="Genomic_DNA"/>
</dbReference>
<dbReference type="Pfam" id="PF02852">
    <property type="entry name" value="Pyr_redox_dim"/>
    <property type="match status" value="1"/>
</dbReference>
<evidence type="ECO:0000256" key="1">
    <source>
        <dbReference type="ARBA" id="ARBA00001974"/>
    </source>
</evidence>
<dbReference type="InterPro" id="IPR004099">
    <property type="entry name" value="Pyr_nucl-diS_OxRdtase_dimer"/>
</dbReference>
<evidence type="ECO:0000313" key="9">
    <source>
        <dbReference type="EMBL" id="CUP49085.1"/>
    </source>
</evidence>
<sequence length="451" mass="47875">MAEKLIVIGGTAAGLSAASRARKEKPDMEIQVFEKSGFVSYGACGLPYFVGGIIHDINELVAINAESLKSKRNISAWIHHEVILIDPEKKEVSVKNLDTDRVSIHPYDKLVIATGAIPVVPPIPGIHSNGVYYLRNMEDGIRLKAAAKENGRVCIIGGGAIGLETAEELSKAGLSVSLYEQFPRLLPFLDNAFSKALEDTLMKRGIKVHTGTQISEILCENGEAKGIRTAYGENEPSDIILVSAGVKPASALAEKAGLALGLNGGIIVDDEMRTSHKDIWACGDCVQMKNRITGKPAYVPLGTTANKQGRIAGGNVAGGHDTFKGVLGSMVTKVFELFIAATGLSQEQAVREGFDAISVSITKADRASYYPGGRDNHICLIVDKKTGLLLGAQGIGSESIPGRINVLATAITCGMTVEEINELDLVYAPPAAPVYDPILIAASQAMKKITE</sequence>
<feature type="domain" description="Pyridine nucleotide-disulphide oxidoreductase dimerisation" evidence="7">
    <location>
        <begin position="333"/>
        <end position="432"/>
    </location>
</feature>
<feature type="domain" description="FAD/NAD(P)-binding" evidence="8">
    <location>
        <begin position="4"/>
        <end position="293"/>
    </location>
</feature>
<dbReference type="Pfam" id="PF07992">
    <property type="entry name" value="Pyr_redox_2"/>
    <property type="match status" value="1"/>
</dbReference>
<dbReference type="SUPFAM" id="SSF55424">
    <property type="entry name" value="FAD/NAD-linked reductases, dimerisation (C-terminal) domain"/>
    <property type="match status" value="1"/>
</dbReference>
<protein>
    <submittedName>
        <fullName evidence="9">FAD-dependent pyridine nucleotide-disulfide oxidoreductase</fullName>
        <ecNumber evidence="9">1.11.1.1</ecNumber>
    </submittedName>
</protein>
<accession>A0A174NSS6</accession>
<keyword evidence="5 9" id="KW-0560">Oxidoreductase</keyword>
<dbReference type="InterPro" id="IPR050260">
    <property type="entry name" value="FAD-bd_OxRdtase"/>
</dbReference>
<comment type="cofactor">
    <cofactor evidence="1">
        <name>FAD</name>
        <dbReference type="ChEBI" id="CHEBI:57692"/>
    </cofactor>
</comment>
<keyword evidence="9" id="KW-0575">Peroxidase</keyword>
<dbReference type="PRINTS" id="PR00368">
    <property type="entry name" value="FADPNR"/>
</dbReference>
<dbReference type="PRINTS" id="PR00411">
    <property type="entry name" value="PNDRDTASEI"/>
</dbReference>
<dbReference type="PANTHER" id="PTHR43429:SF1">
    <property type="entry name" value="NAD(P)H SULFUR OXIDOREDUCTASE (COA-DEPENDENT)"/>
    <property type="match status" value="1"/>
</dbReference>
<dbReference type="Proteomes" id="UP000095512">
    <property type="component" value="Unassembled WGS sequence"/>
</dbReference>
<keyword evidence="4" id="KW-0274">FAD</keyword>